<dbReference type="AlphaFoldDB" id="A0AAJ6BIB1"/>
<organism evidence="2 3">
    <name type="scientific">Candidatus Brevundimonas colombiensis</name>
    <dbReference type="NCBI Taxonomy" id="3121376"/>
    <lineage>
        <taxon>Bacteria</taxon>
        <taxon>Pseudomonadati</taxon>
        <taxon>Pseudomonadota</taxon>
        <taxon>Alphaproteobacteria</taxon>
        <taxon>Caulobacterales</taxon>
        <taxon>Caulobacteraceae</taxon>
        <taxon>Brevundimonas</taxon>
    </lineage>
</organism>
<sequence>MASAVPKSNHDHETPDERQARPERMRAFLNEGLADMAAGHFIEGEAADRWLEGEIAEAEDAAR</sequence>
<proteinExistence type="predicted"/>
<name>A0AAJ6BIB1_9CAUL</name>
<evidence type="ECO:0000313" key="3">
    <source>
        <dbReference type="Proteomes" id="UP001213664"/>
    </source>
</evidence>
<feature type="compositionally biased region" description="Basic and acidic residues" evidence="1">
    <location>
        <begin position="8"/>
        <end position="26"/>
    </location>
</feature>
<evidence type="ECO:0000256" key="1">
    <source>
        <dbReference type="SAM" id="MobiDB-lite"/>
    </source>
</evidence>
<evidence type="ECO:0000313" key="2">
    <source>
        <dbReference type="EMBL" id="WEK38630.1"/>
    </source>
</evidence>
<feature type="region of interest" description="Disordered" evidence="1">
    <location>
        <begin position="1"/>
        <end position="29"/>
    </location>
</feature>
<reference evidence="2" key="1">
    <citation type="submission" date="2023-03" db="EMBL/GenBank/DDBJ databases">
        <title>Andean soil-derived lignocellulolytic bacterial consortium as a source of novel taxa and putative plastic-active enzymes.</title>
        <authorList>
            <person name="Diaz-Garcia L."/>
            <person name="Chuvochina M."/>
            <person name="Feuerriegel G."/>
            <person name="Bunk B."/>
            <person name="Sproer C."/>
            <person name="Streit W.R."/>
            <person name="Rodriguez L.M."/>
            <person name="Overmann J."/>
            <person name="Jimenez D.J."/>
        </authorList>
    </citation>
    <scope>NUCLEOTIDE SEQUENCE</scope>
    <source>
        <strain evidence="2">MAG 833</strain>
    </source>
</reference>
<dbReference type="Proteomes" id="UP001213664">
    <property type="component" value="Chromosome"/>
</dbReference>
<gene>
    <name evidence="2" type="ORF">P0Y50_08695</name>
</gene>
<protein>
    <submittedName>
        <fullName evidence="2">Uncharacterized protein</fullName>
    </submittedName>
</protein>
<accession>A0AAJ6BIB1</accession>
<dbReference type="EMBL" id="CP119326">
    <property type="protein sequence ID" value="WEK38630.1"/>
    <property type="molecule type" value="Genomic_DNA"/>
</dbReference>